<keyword evidence="1" id="KW-0812">Transmembrane</keyword>
<feature type="transmembrane region" description="Helical" evidence="1">
    <location>
        <begin position="48"/>
        <end position="65"/>
    </location>
</feature>
<sequence length="195" mass="20399">MRSMQWRVVDIVVAAVLGLACGLIFVLWNSVGNLWLQAMESLTPGLGGLAVGIWLLGGVLGGLVIRKPGAAFFVEVIAAVVSLTLGSQWHISTVYSGIVQGLGAELVFALFAYRSFRLPTAMLAGVAAGIGAFIFELFSVPNIAKSFEYNAIYLVCLMISGALLAGVVGNALVKALARTGALDRFAAGREVRGVV</sequence>
<gene>
    <name evidence="2" type="primary">ykoE</name>
    <name evidence="2" type="ORF">Clow_01188</name>
</gene>
<dbReference type="InterPro" id="IPR017195">
    <property type="entry name" value="ABC_thiamin-permease_prd"/>
</dbReference>
<dbReference type="PATRIC" id="fig|1544413.3.peg.1197"/>
<feature type="transmembrane region" description="Helical" evidence="1">
    <location>
        <begin position="97"/>
        <end position="113"/>
    </location>
</feature>
<reference evidence="2 3" key="1">
    <citation type="submission" date="2015-10" db="EMBL/GenBank/DDBJ databases">
        <title>Corynebacteirum lowii and Corynebacterium oculi species nova, derived from human clinical disease and and emended description of Corynebacterium mastiditis.</title>
        <authorList>
            <person name="Bernard K."/>
            <person name="Pacheco A.L."/>
            <person name="Mcdougall C."/>
            <person name="Burtx T."/>
            <person name="Weibe D."/>
            <person name="Tyler S."/>
            <person name="Olson A.B."/>
            <person name="Cnockaert M."/>
            <person name="Eguchi H."/>
            <person name="Kuwahara T."/>
            <person name="Nakayama-Imaohji H."/>
            <person name="Boudewijins M."/>
            <person name="Van Hoecke F."/>
            <person name="Bernier A.-M."/>
            <person name="Vandamme P."/>
        </authorList>
    </citation>
    <scope>NUCLEOTIDE SEQUENCE [LARGE SCALE GENOMIC DNA]</scope>
    <source>
        <strain evidence="2 3">NML 130206</strain>
    </source>
</reference>
<evidence type="ECO:0000313" key="2">
    <source>
        <dbReference type="EMBL" id="KQB86269.1"/>
    </source>
</evidence>
<dbReference type="OrthoDB" id="8017424at2"/>
<keyword evidence="1" id="KW-1133">Transmembrane helix</keyword>
<feature type="transmembrane region" description="Helical" evidence="1">
    <location>
        <begin position="72"/>
        <end position="91"/>
    </location>
</feature>
<keyword evidence="1" id="KW-0472">Membrane</keyword>
<dbReference type="AlphaFoldDB" id="A0A0Q1E1F2"/>
<dbReference type="PIRSF" id="PIRSF037394">
    <property type="entry name" value="ABC_thiamine-permease_YkoE_prd"/>
    <property type="match status" value="1"/>
</dbReference>
<feature type="transmembrane region" description="Helical" evidence="1">
    <location>
        <begin position="7"/>
        <end position="28"/>
    </location>
</feature>
<organism evidence="2 3">
    <name type="scientific">Corynebacterium lowii</name>
    <dbReference type="NCBI Taxonomy" id="1544413"/>
    <lineage>
        <taxon>Bacteria</taxon>
        <taxon>Bacillati</taxon>
        <taxon>Actinomycetota</taxon>
        <taxon>Actinomycetes</taxon>
        <taxon>Mycobacteriales</taxon>
        <taxon>Corynebacteriaceae</taxon>
        <taxon>Corynebacterium</taxon>
    </lineage>
</organism>
<dbReference type="RefSeq" id="WP_055177665.1">
    <property type="nucleotide sequence ID" value="NZ_JAUSQY010000001.1"/>
</dbReference>
<dbReference type="Pfam" id="PF09819">
    <property type="entry name" value="ABC_cobalt"/>
    <property type="match status" value="1"/>
</dbReference>
<proteinExistence type="predicted"/>
<name>A0A0Q1E1F2_9CORY</name>
<dbReference type="EMBL" id="LKEV01000003">
    <property type="protein sequence ID" value="KQB86269.1"/>
    <property type="molecule type" value="Genomic_DNA"/>
</dbReference>
<dbReference type="STRING" id="1544413.Clow_01188"/>
<protein>
    <submittedName>
        <fullName evidence="2">Putative HMP/thiamine permease protein YkoE</fullName>
    </submittedName>
</protein>
<keyword evidence="3" id="KW-1185">Reference proteome</keyword>
<evidence type="ECO:0000256" key="1">
    <source>
        <dbReference type="SAM" id="Phobius"/>
    </source>
</evidence>
<comment type="caution">
    <text evidence="2">The sequence shown here is derived from an EMBL/GenBank/DDBJ whole genome shotgun (WGS) entry which is preliminary data.</text>
</comment>
<dbReference type="PROSITE" id="PS51257">
    <property type="entry name" value="PROKAR_LIPOPROTEIN"/>
    <property type="match status" value="1"/>
</dbReference>
<feature type="transmembrane region" description="Helical" evidence="1">
    <location>
        <begin position="151"/>
        <end position="173"/>
    </location>
</feature>
<evidence type="ECO:0000313" key="3">
    <source>
        <dbReference type="Proteomes" id="UP000050488"/>
    </source>
</evidence>
<dbReference type="Proteomes" id="UP000050488">
    <property type="component" value="Unassembled WGS sequence"/>
</dbReference>
<accession>A0A0Q1E1F2</accession>
<feature type="transmembrane region" description="Helical" evidence="1">
    <location>
        <begin position="120"/>
        <end position="139"/>
    </location>
</feature>